<evidence type="ECO:0000256" key="1">
    <source>
        <dbReference type="ARBA" id="ARBA00010552"/>
    </source>
</evidence>
<dbReference type="InterPro" id="IPR035959">
    <property type="entry name" value="RutC-like_sf"/>
</dbReference>
<dbReference type="PANTHER" id="PTHR11803:SF58">
    <property type="entry name" value="PROTEIN HMF1-RELATED"/>
    <property type="match status" value="1"/>
</dbReference>
<dbReference type="RefSeq" id="WP_185800463.1">
    <property type="nucleotide sequence ID" value="NZ_JACJVJ010000001.1"/>
</dbReference>
<gene>
    <name evidence="2" type="ORF">H6P80_06370</name>
</gene>
<comment type="similarity">
    <text evidence="1">Belongs to the RutC family.</text>
</comment>
<evidence type="ECO:0000313" key="2">
    <source>
        <dbReference type="EMBL" id="MBC2777241.1"/>
    </source>
</evidence>
<dbReference type="GO" id="GO:0005829">
    <property type="term" value="C:cytosol"/>
    <property type="evidence" value="ECO:0007669"/>
    <property type="project" value="TreeGrafter"/>
</dbReference>
<dbReference type="EMBL" id="JACJVJ010000001">
    <property type="protein sequence ID" value="MBC2777241.1"/>
    <property type="molecule type" value="Genomic_DNA"/>
</dbReference>
<keyword evidence="3" id="KW-1185">Reference proteome</keyword>
<dbReference type="InterPro" id="IPR006175">
    <property type="entry name" value="YjgF/YER057c/UK114"/>
</dbReference>
<name>A0A842HY18_9SPHN</name>
<proteinExistence type="inferred from homology"/>
<reference evidence="2 3" key="1">
    <citation type="submission" date="2020-08" db="EMBL/GenBank/DDBJ databases">
        <title>Draft genome sequence of Parasphingopyxis sp. GrpM-11.</title>
        <authorList>
            <person name="Oh J."/>
            <person name="Roh D.-H."/>
        </authorList>
    </citation>
    <scope>NUCLEOTIDE SEQUENCE [LARGE SCALE GENOMIC DNA]</scope>
    <source>
        <strain evidence="2 3">GrpM-11</strain>
    </source>
</reference>
<protein>
    <submittedName>
        <fullName evidence="2">RidA family protein</fullName>
    </submittedName>
</protein>
<sequence length="130" mass="13934">MRINNGKPGDIHPPAGSYSHSITIPGNSELVFVSGQVGMRPDGSIPESFAEQAELVFRNLDAVLHANGLVANDIVKMTTFIVKGQAGEVVRDARAKYLDAHRPASTAVYVEALVAPELLLEVECIAVRLL</sequence>
<dbReference type="Gene3D" id="3.30.1330.40">
    <property type="entry name" value="RutC-like"/>
    <property type="match status" value="1"/>
</dbReference>
<organism evidence="2 3">
    <name type="scientific">Parasphingopyxis marina</name>
    <dbReference type="NCBI Taxonomy" id="2761622"/>
    <lineage>
        <taxon>Bacteria</taxon>
        <taxon>Pseudomonadati</taxon>
        <taxon>Pseudomonadota</taxon>
        <taxon>Alphaproteobacteria</taxon>
        <taxon>Sphingomonadales</taxon>
        <taxon>Sphingomonadaceae</taxon>
        <taxon>Parasphingopyxis</taxon>
    </lineage>
</organism>
<dbReference type="Pfam" id="PF01042">
    <property type="entry name" value="Ribonuc_L-PSP"/>
    <property type="match status" value="1"/>
</dbReference>
<dbReference type="SUPFAM" id="SSF55298">
    <property type="entry name" value="YjgF-like"/>
    <property type="match status" value="1"/>
</dbReference>
<dbReference type="GO" id="GO:0019239">
    <property type="term" value="F:deaminase activity"/>
    <property type="evidence" value="ECO:0007669"/>
    <property type="project" value="TreeGrafter"/>
</dbReference>
<evidence type="ECO:0000313" key="3">
    <source>
        <dbReference type="Proteomes" id="UP000564378"/>
    </source>
</evidence>
<dbReference type="PANTHER" id="PTHR11803">
    <property type="entry name" value="2-IMINOBUTANOATE/2-IMINOPROPANOATE DEAMINASE RIDA"/>
    <property type="match status" value="1"/>
</dbReference>
<comment type="caution">
    <text evidence="2">The sequence shown here is derived from an EMBL/GenBank/DDBJ whole genome shotgun (WGS) entry which is preliminary data.</text>
</comment>
<dbReference type="Proteomes" id="UP000564378">
    <property type="component" value="Unassembled WGS sequence"/>
</dbReference>
<accession>A0A842HY18</accession>
<dbReference type="AlphaFoldDB" id="A0A842HY18"/>